<sequence length="198" mass="22257">MANPAQFKNINCKTSFLLPWNRRHFLSSGLGLSIIALTGVFSSFAFSKGSSSSSLLAFMRVSLRLTDRATLDPTMGQALLKNLIESDEKRLSQIVQMHKILKSKNWESARDFTRAVVQENSQLANVIRDILHGWYRGIVNNKVIVYQSAMMFTLTKNVLYPKTYANGEVFYWASKPPTILPTQTQPVMAPSIPKDLGQ</sequence>
<dbReference type="PATRIC" id="fig|579138.3.peg.47"/>
<dbReference type="STRING" id="579138.Zymop_0043"/>
<keyword evidence="1" id="KW-0812">Transmembrane</keyword>
<dbReference type="KEGG" id="zmp:Zymop_0043"/>
<dbReference type="EMBL" id="CP002865">
    <property type="protein sequence ID" value="AEI36947.1"/>
    <property type="molecule type" value="Genomic_DNA"/>
</dbReference>
<dbReference type="HOGENOM" id="CLU_098949_0_0_5"/>
<dbReference type="InterPro" id="IPR024651">
    <property type="entry name" value="FAD-SLDH_ssu"/>
</dbReference>
<dbReference type="RefSeq" id="WP_013933348.1">
    <property type="nucleotide sequence ID" value="NC_015709.1"/>
</dbReference>
<keyword evidence="1" id="KW-1133">Transmembrane helix</keyword>
<organism evidence="2 3">
    <name type="scientific">Zymomonas mobilis subsp. pomaceae (strain ATCC 29192 / DSM 22645 / JCM 10191 / CCUG 17912 / NBRC 13757 / NCIMB 11200 / NRRL B-4491 / Barker I)</name>
    <dbReference type="NCBI Taxonomy" id="579138"/>
    <lineage>
        <taxon>Bacteria</taxon>
        <taxon>Pseudomonadati</taxon>
        <taxon>Pseudomonadota</taxon>
        <taxon>Alphaproteobacteria</taxon>
        <taxon>Sphingomonadales</taxon>
        <taxon>Zymomonadaceae</taxon>
        <taxon>Zymomonas</taxon>
    </lineage>
</organism>
<name>F8ET57_ZYMMT</name>
<dbReference type="eggNOG" id="ENOG5032YVI">
    <property type="taxonomic scope" value="Bacteria"/>
</dbReference>
<gene>
    <name evidence="2" type="ordered locus">Zymop_0043</name>
</gene>
<evidence type="ECO:0000313" key="3">
    <source>
        <dbReference type="Proteomes" id="UP000000491"/>
    </source>
</evidence>
<accession>F8ET57</accession>
<proteinExistence type="predicted"/>
<dbReference type="AlphaFoldDB" id="F8ET57"/>
<evidence type="ECO:0000256" key="1">
    <source>
        <dbReference type="SAM" id="Phobius"/>
    </source>
</evidence>
<keyword evidence="1" id="KW-0472">Membrane</keyword>
<evidence type="ECO:0000313" key="2">
    <source>
        <dbReference type="EMBL" id="AEI36947.1"/>
    </source>
</evidence>
<dbReference type="Proteomes" id="UP000000491">
    <property type="component" value="Chromosome"/>
</dbReference>
<feature type="transmembrane region" description="Helical" evidence="1">
    <location>
        <begin position="25"/>
        <end position="46"/>
    </location>
</feature>
<evidence type="ECO:0008006" key="4">
    <source>
        <dbReference type="Google" id="ProtNLM"/>
    </source>
</evidence>
<reference evidence="2 3" key="1">
    <citation type="journal article" date="2011" name="J. Bacteriol.">
        <title>Genome sequence of the ethanol-producing Zymomonas mobilis subsp. pomaceae lectotype strain ATCC 29192.</title>
        <authorList>
            <person name="Kouvelis V.N."/>
            <person name="Davenport K.W."/>
            <person name="Brettin T.S."/>
            <person name="Bruce D."/>
            <person name="Detter C."/>
            <person name="Han C.S."/>
            <person name="Nolan M."/>
            <person name="Tapia R."/>
            <person name="Damoulaki A."/>
            <person name="Kyrpides N.C."/>
            <person name="Typas M.A."/>
            <person name="Pappas K.M."/>
        </authorList>
    </citation>
    <scope>NUCLEOTIDE SEQUENCE [LARGE SCALE GENOMIC DNA]</scope>
    <source>
        <strain evidence="3">ATCC 29192 / DSM 22645 / JCM 10191 / CCUG 17912 / NBRC 13757 / NCIMB 11200 / NRRL B-4491 / Barker I</strain>
    </source>
</reference>
<dbReference type="Pfam" id="PF12318">
    <property type="entry name" value="FAD-SLDH"/>
    <property type="match status" value="1"/>
</dbReference>
<protein>
    <recommendedName>
        <fullName evidence="4">Membrane bound FAD containing D-sorbitol dehydrogenase</fullName>
    </recommendedName>
</protein>